<name>A0A9Q3C6G6_9BASI</name>
<feature type="region of interest" description="Disordered" evidence="1">
    <location>
        <begin position="39"/>
        <end position="76"/>
    </location>
</feature>
<evidence type="ECO:0000256" key="1">
    <source>
        <dbReference type="SAM" id="MobiDB-lite"/>
    </source>
</evidence>
<feature type="compositionally biased region" description="Basic and acidic residues" evidence="1">
    <location>
        <begin position="52"/>
        <end position="67"/>
    </location>
</feature>
<dbReference type="EMBL" id="AVOT02004854">
    <property type="protein sequence ID" value="MBW0477560.1"/>
    <property type="molecule type" value="Genomic_DNA"/>
</dbReference>
<comment type="caution">
    <text evidence="2">The sequence shown here is derived from an EMBL/GenBank/DDBJ whole genome shotgun (WGS) entry which is preliminary data.</text>
</comment>
<reference evidence="2" key="1">
    <citation type="submission" date="2021-03" db="EMBL/GenBank/DDBJ databases">
        <title>Draft genome sequence of rust myrtle Austropuccinia psidii MF-1, a brazilian biotype.</title>
        <authorList>
            <person name="Quecine M.C."/>
            <person name="Pachon D.M.R."/>
            <person name="Bonatelli M.L."/>
            <person name="Correr F.H."/>
            <person name="Franceschini L.M."/>
            <person name="Leite T.F."/>
            <person name="Margarido G.R.A."/>
            <person name="Almeida C.A."/>
            <person name="Ferrarezi J.A."/>
            <person name="Labate C.A."/>
        </authorList>
    </citation>
    <scope>NUCLEOTIDE SEQUENCE</scope>
    <source>
        <strain evidence="2">MF-1</strain>
    </source>
</reference>
<keyword evidence="3" id="KW-1185">Reference proteome</keyword>
<evidence type="ECO:0000313" key="2">
    <source>
        <dbReference type="EMBL" id="MBW0477560.1"/>
    </source>
</evidence>
<evidence type="ECO:0000313" key="3">
    <source>
        <dbReference type="Proteomes" id="UP000765509"/>
    </source>
</evidence>
<dbReference type="Proteomes" id="UP000765509">
    <property type="component" value="Unassembled WGS sequence"/>
</dbReference>
<protein>
    <submittedName>
        <fullName evidence="2">Uncharacterized protein</fullName>
    </submittedName>
</protein>
<proteinExistence type="predicted"/>
<gene>
    <name evidence="2" type="ORF">O181_017275</name>
</gene>
<organism evidence="2 3">
    <name type="scientific">Austropuccinia psidii MF-1</name>
    <dbReference type="NCBI Taxonomy" id="1389203"/>
    <lineage>
        <taxon>Eukaryota</taxon>
        <taxon>Fungi</taxon>
        <taxon>Dikarya</taxon>
        <taxon>Basidiomycota</taxon>
        <taxon>Pucciniomycotina</taxon>
        <taxon>Pucciniomycetes</taxon>
        <taxon>Pucciniales</taxon>
        <taxon>Sphaerophragmiaceae</taxon>
        <taxon>Austropuccinia</taxon>
    </lineage>
</organism>
<feature type="region of interest" description="Disordered" evidence="1">
    <location>
        <begin position="1"/>
        <end position="20"/>
    </location>
</feature>
<feature type="compositionally biased region" description="Polar residues" evidence="1">
    <location>
        <begin position="9"/>
        <end position="20"/>
    </location>
</feature>
<accession>A0A9Q3C6G6</accession>
<dbReference type="AlphaFoldDB" id="A0A9Q3C6G6"/>
<sequence length="118" mass="12855">MPIQYSPPAKNTGSKTSQAILTPTERAPLYCTSLVHQLSGNLDRGPCMEGAEPSKREGPRSRLREAKDEEGEESEETEVAAVLADTPEASDALNLAHSNHPLVSQSEQDFLNIMQHIT</sequence>